<dbReference type="KEGG" id="mbr:MONBRDRAFT_5303"/>
<evidence type="ECO:0000256" key="4">
    <source>
        <dbReference type="ARBA" id="ARBA00022617"/>
    </source>
</evidence>
<keyword evidence="5 12" id="KW-0812">Transmembrane</keyword>
<dbReference type="InParanoid" id="A9UQK0"/>
<dbReference type="RefSeq" id="XP_001742821.1">
    <property type="nucleotide sequence ID" value="XM_001742769.1"/>
</dbReference>
<evidence type="ECO:0000256" key="7">
    <source>
        <dbReference type="ARBA" id="ARBA00022982"/>
    </source>
</evidence>
<organism evidence="14 15">
    <name type="scientific">Monosiga brevicollis</name>
    <name type="common">Choanoflagellate</name>
    <dbReference type="NCBI Taxonomy" id="81824"/>
    <lineage>
        <taxon>Eukaryota</taxon>
        <taxon>Choanoflagellata</taxon>
        <taxon>Craspedida</taxon>
        <taxon>Salpingoecidae</taxon>
        <taxon>Monosiga</taxon>
    </lineage>
</organism>
<feature type="transmembrane region" description="Helical" evidence="12">
    <location>
        <begin position="95"/>
        <end position="114"/>
    </location>
</feature>
<keyword evidence="8 12" id="KW-1133">Transmembrane helix</keyword>
<dbReference type="InterPro" id="IPR052168">
    <property type="entry name" value="Cytochrome_b561_oxidase"/>
</dbReference>
<feature type="domain" description="Cytochrome b561 bacterial/Ni-hydrogenase" evidence="13">
    <location>
        <begin position="12"/>
        <end position="178"/>
    </location>
</feature>
<accession>A9UQK0</accession>
<feature type="transmembrane region" description="Helical" evidence="12">
    <location>
        <begin position="18"/>
        <end position="37"/>
    </location>
</feature>
<protein>
    <recommendedName>
        <fullName evidence="13">Cytochrome b561 bacterial/Ni-hydrogenase domain-containing protein</fullName>
    </recommendedName>
</protein>
<dbReference type="Pfam" id="PF01292">
    <property type="entry name" value="Ni_hydr_CYTB"/>
    <property type="match status" value="1"/>
</dbReference>
<evidence type="ECO:0000256" key="11">
    <source>
        <dbReference type="ARBA" id="ARBA00037975"/>
    </source>
</evidence>
<keyword evidence="2" id="KW-0813">Transport</keyword>
<dbReference type="InterPro" id="IPR016174">
    <property type="entry name" value="Di-haem_cyt_TM"/>
</dbReference>
<evidence type="ECO:0000313" key="15">
    <source>
        <dbReference type="Proteomes" id="UP000001357"/>
    </source>
</evidence>
<keyword evidence="9" id="KW-0408">Iron</keyword>
<keyword evidence="6" id="KW-0479">Metal-binding</keyword>
<evidence type="ECO:0000256" key="3">
    <source>
        <dbReference type="ARBA" id="ARBA00022475"/>
    </source>
</evidence>
<comment type="similarity">
    <text evidence="11">Belongs to the cytochrome b561 family.</text>
</comment>
<evidence type="ECO:0000256" key="1">
    <source>
        <dbReference type="ARBA" id="ARBA00004651"/>
    </source>
</evidence>
<comment type="subcellular location">
    <subcellularLocation>
        <location evidence="1">Cell membrane</location>
        <topology evidence="1">Multi-pass membrane protein</topology>
    </subcellularLocation>
</comment>
<dbReference type="GO" id="GO:0046872">
    <property type="term" value="F:metal ion binding"/>
    <property type="evidence" value="ECO:0007669"/>
    <property type="project" value="UniProtKB-KW"/>
</dbReference>
<dbReference type="InterPro" id="IPR011577">
    <property type="entry name" value="Cyt_b561_bac/Ni-Hgenase"/>
</dbReference>
<dbReference type="PANTHER" id="PTHR30529:SF1">
    <property type="entry name" value="CYTOCHROME B561 HOMOLOG 2"/>
    <property type="match status" value="1"/>
</dbReference>
<evidence type="ECO:0000259" key="13">
    <source>
        <dbReference type="Pfam" id="PF01292"/>
    </source>
</evidence>
<feature type="transmembrane region" description="Helical" evidence="12">
    <location>
        <begin position="49"/>
        <end position="69"/>
    </location>
</feature>
<name>A9UQK0_MONBE</name>
<evidence type="ECO:0000256" key="8">
    <source>
        <dbReference type="ARBA" id="ARBA00022989"/>
    </source>
</evidence>
<dbReference type="AlphaFoldDB" id="A9UQK0"/>
<dbReference type="OMA" id="WLHWAMA"/>
<keyword evidence="7" id="KW-0249">Electron transport</keyword>
<dbReference type="GO" id="GO:0005886">
    <property type="term" value="C:plasma membrane"/>
    <property type="evidence" value="ECO:0000318"/>
    <property type="project" value="GO_Central"/>
</dbReference>
<evidence type="ECO:0000256" key="12">
    <source>
        <dbReference type="SAM" id="Phobius"/>
    </source>
</evidence>
<evidence type="ECO:0000256" key="5">
    <source>
        <dbReference type="ARBA" id="ARBA00022692"/>
    </source>
</evidence>
<keyword evidence="10 12" id="KW-0472">Membrane</keyword>
<keyword evidence="3" id="KW-1003">Cell membrane</keyword>
<dbReference type="EMBL" id="CH991543">
    <property type="protein sequence ID" value="EDQ93059.1"/>
    <property type="molecule type" value="Genomic_DNA"/>
</dbReference>
<evidence type="ECO:0000256" key="10">
    <source>
        <dbReference type="ARBA" id="ARBA00023136"/>
    </source>
</evidence>
<dbReference type="eggNOG" id="ENOG502S2FY">
    <property type="taxonomic scope" value="Eukaryota"/>
</dbReference>
<evidence type="ECO:0000313" key="14">
    <source>
        <dbReference type="EMBL" id="EDQ93059.1"/>
    </source>
</evidence>
<evidence type="ECO:0000256" key="9">
    <source>
        <dbReference type="ARBA" id="ARBA00023004"/>
    </source>
</evidence>
<keyword evidence="4" id="KW-0349">Heme</keyword>
<gene>
    <name evidence="14" type="ORF">MONBRDRAFT_5303</name>
</gene>
<sequence length="199" mass="21070">MSTDVQPMQQSYSGAMKWLHWGMAAGMITCVATVKGAQWTKDKALKGQLMLVHKSTALLVLGMLVPRLAVRLVSKMPAAVPGAKWEHIASNISHFSLYAFMIVMPVSGVAMGYFGGKGLPFFGYHISGAGADDKRPDIAKKAYNIHTKAGVLLEYFVPLHIGAVGFHLARGQNILARMGLGSATSTPTAAAAAAASKTL</sequence>
<dbReference type="GeneID" id="5888092"/>
<evidence type="ECO:0000256" key="2">
    <source>
        <dbReference type="ARBA" id="ARBA00022448"/>
    </source>
</evidence>
<dbReference type="SUPFAM" id="SSF81342">
    <property type="entry name" value="Transmembrane di-heme cytochromes"/>
    <property type="match status" value="1"/>
</dbReference>
<dbReference type="GO" id="GO:0020037">
    <property type="term" value="F:heme binding"/>
    <property type="evidence" value="ECO:0000318"/>
    <property type="project" value="GO_Central"/>
</dbReference>
<dbReference type="PANTHER" id="PTHR30529">
    <property type="entry name" value="CYTOCHROME B561"/>
    <property type="match status" value="1"/>
</dbReference>
<keyword evidence="15" id="KW-1185">Reference proteome</keyword>
<proteinExistence type="inferred from homology"/>
<reference evidence="14 15" key="1">
    <citation type="journal article" date="2008" name="Nature">
        <title>The genome of the choanoflagellate Monosiga brevicollis and the origin of metazoans.</title>
        <authorList>
            <consortium name="JGI Sequencing"/>
            <person name="King N."/>
            <person name="Westbrook M.J."/>
            <person name="Young S.L."/>
            <person name="Kuo A."/>
            <person name="Abedin M."/>
            <person name="Chapman J."/>
            <person name="Fairclough S."/>
            <person name="Hellsten U."/>
            <person name="Isogai Y."/>
            <person name="Letunic I."/>
            <person name="Marr M."/>
            <person name="Pincus D."/>
            <person name="Putnam N."/>
            <person name="Rokas A."/>
            <person name="Wright K.J."/>
            <person name="Zuzow R."/>
            <person name="Dirks W."/>
            <person name="Good M."/>
            <person name="Goodstein D."/>
            <person name="Lemons D."/>
            <person name="Li W."/>
            <person name="Lyons J.B."/>
            <person name="Morris A."/>
            <person name="Nichols S."/>
            <person name="Richter D.J."/>
            <person name="Salamov A."/>
            <person name="Bork P."/>
            <person name="Lim W.A."/>
            <person name="Manning G."/>
            <person name="Miller W.T."/>
            <person name="McGinnis W."/>
            <person name="Shapiro H."/>
            <person name="Tjian R."/>
            <person name="Grigoriev I.V."/>
            <person name="Rokhsar D."/>
        </authorList>
    </citation>
    <scope>NUCLEOTIDE SEQUENCE [LARGE SCALE GENOMIC DNA]</scope>
    <source>
        <strain evidence="15">MX1 / ATCC 50154</strain>
    </source>
</reference>
<dbReference type="GO" id="GO:0009055">
    <property type="term" value="F:electron transfer activity"/>
    <property type="evidence" value="ECO:0007669"/>
    <property type="project" value="InterPro"/>
</dbReference>
<evidence type="ECO:0000256" key="6">
    <source>
        <dbReference type="ARBA" id="ARBA00022723"/>
    </source>
</evidence>
<dbReference type="Proteomes" id="UP000001357">
    <property type="component" value="Unassembled WGS sequence"/>
</dbReference>
<dbReference type="GO" id="GO:0022904">
    <property type="term" value="P:respiratory electron transport chain"/>
    <property type="evidence" value="ECO:0007669"/>
    <property type="project" value="InterPro"/>
</dbReference>